<dbReference type="SUPFAM" id="SSF51206">
    <property type="entry name" value="cAMP-binding domain-like"/>
    <property type="match status" value="1"/>
</dbReference>
<gene>
    <name evidence="10" type="ORF">SAMN04487998_1581</name>
</gene>
<dbReference type="InterPro" id="IPR001789">
    <property type="entry name" value="Sig_transdc_resp-reg_receiver"/>
</dbReference>
<evidence type="ECO:0000256" key="1">
    <source>
        <dbReference type="ARBA" id="ARBA00022553"/>
    </source>
</evidence>
<dbReference type="GO" id="GO:0000156">
    <property type="term" value="F:phosphorelay response regulator activity"/>
    <property type="evidence" value="ECO:0007669"/>
    <property type="project" value="TreeGrafter"/>
</dbReference>
<keyword evidence="3" id="KW-0805">Transcription regulation</keyword>
<feature type="domain" description="HTH crp-type" evidence="9">
    <location>
        <begin position="274"/>
        <end position="345"/>
    </location>
</feature>
<dbReference type="SUPFAM" id="SSF46785">
    <property type="entry name" value="Winged helix' DNA-binding domain"/>
    <property type="match status" value="1"/>
</dbReference>
<dbReference type="PANTHER" id="PTHR48111">
    <property type="entry name" value="REGULATOR OF RPOS"/>
    <property type="match status" value="1"/>
</dbReference>
<organism evidence="10 11">
    <name type="scientific">Hymenobacter actinosclerus</name>
    <dbReference type="NCBI Taxonomy" id="82805"/>
    <lineage>
        <taxon>Bacteria</taxon>
        <taxon>Pseudomonadati</taxon>
        <taxon>Bacteroidota</taxon>
        <taxon>Cytophagia</taxon>
        <taxon>Cytophagales</taxon>
        <taxon>Hymenobacteraceae</taxon>
        <taxon>Hymenobacter</taxon>
    </lineage>
</organism>
<dbReference type="Gene3D" id="2.60.120.10">
    <property type="entry name" value="Jelly Rolls"/>
    <property type="match status" value="1"/>
</dbReference>
<dbReference type="PROSITE" id="PS50110">
    <property type="entry name" value="RESPONSE_REGULATORY"/>
    <property type="match status" value="1"/>
</dbReference>
<dbReference type="EMBL" id="FOHS01000002">
    <property type="protein sequence ID" value="SET36482.1"/>
    <property type="molecule type" value="Genomic_DNA"/>
</dbReference>
<feature type="domain" description="Response regulatory" evidence="8">
    <location>
        <begin position="3"/>
        <end position="119"/>
    </location>
</feature>
<evidence type="ECO:0000256" key="5">
    <source>
        <dbReference type="ARBA" id="ARBA00023163"/>
    </source>
</evidence>
<dbReference type="InterPro" id="IPR012318">
    <property type="entry name" value="HTH_CRP"/>
</dbReference>
<protein>
    <submittedName>
        <fullName evidence="10">cAMP-binding domain of CRP or a regulatory subunit of cAMP-dependent protein kinases</fullName>
    </submittedName>
</protein>
<keyword evidence="10" id="KW-0808">Transferase</keyword>
<keyword evidence="1 6" id="KW-0597">Phosphoprotein</keyword>
<dbReference type="SMART" id="SM00419">
    <property type="entry name" value="HTH_CRP"/>
    <property type="match status" value="1"/>
</dbReference>
<reference evidence="11" key="1">
    <citation type="submission" date="2016-10" db="EMBL/GenBank/DDBJ databases">
        <authorList>
            <person name="Varghese N."/>
            <person name="Submissions S."/>
        </authorList>
    </citation>
    <scope>NUCLEOTIDE SEQUENCE [LARGE SCALE GENOMIC DNA]</scope>
    <source>
        <strain evidence="11">DSM 15310</strain>
    </source>
</reference>
<dbReference type="GO" id="GO:0003700">
    <property type="term" value="F:DNA-binding transcription factor activity"/>
    <property type="evidence" value="ECO:0007669"/>
    <property type="project" value="InterPro"/>
</dbReference>
<dbReference type="PROSITE" id="PS00042">
    <property type="entry name" value="HTH_CRP_1"/>
    <property type="match status" value="1"/>
</dbReference>
<evidence type="ECO:0000256" key="2">
    <source>
        <dbReference type="ARBA" id="ARBA00023012"/>
    </source>
</evidence>
<dbReference type="AlphaFoldDB" id="A0A1I0DWS7"/>
<dbReference type="InterPro" id="IPR018335">
    <property type="entry name" value="Tscrpt_reg_HTH_Crp-type_CS"/>
</dbReference>
<dbReference type="InterPro" id="IPR018490">
    <property type="entry name" value="cNMP-bd_dom_sf"/>
</dbReference>
<evidence type="ECO:0000259" key="8">
    <source>
        <dbReference type="PROSITE" id="PS50110"/>
    </source>
</evidence>
<dbReference type="SUPFAM" id="SSF52172">
    <property type="entry name" value="CheY-like"/>
    <property type="match status" value="1"/>
</dbReference>
<feature type="domain" description="Cyclic nucleotide-binding" evidence="7">
    <location>
        <begin position="136"/>
        <end position="260"/>
    </location>
</feature>
<dbReference type="GO" id="GO:0016301">
    <property type="term" value="F:kinase activity"/>
    <property type="evidence" value="ECO:0007669"/>
    <property type="project" value="UniProtKB-KW"/>
</dbReference>
<name>A0A1I0DWS7_9BACT</name>
<dbReference type="Gene3D" id="3.40.50.2300">
    <property type="match status" value="1"/>
</dbReference>
<evidence type="ECO:0000259" key="7">
    <source>
        <dbReference type="PROSITE" id="PS50042"/>
    </source>
</evidence>
<keyword evidence="11" id="KW-1185">Reference proteome</keyword>
<evidence type="ECO:0000259" key="9">
    <source>
        <dbReference type="PROSITE" id="PS51063"/>
    </source>
</evidence>
<evidence type="ECO:0000256" key="4">
    <source>
        <dbReference type="ARBA" id="ARBA00023125"/>
    </source>
</evidence>
<dbReference type="SMART" id="SM00448">
    <property type="entry name" value="REC"/>
    <property type="match status" value="1"/>
</dbReference>
<dbReference type="CDD" id="cd17574">
    <property type="entry name" value="REC_OmpR"/>
    <property type="match status" value="1"/>
</dbReference>
<dbReference type="InterPro" id="IPR014710">
    <property type="entry name" value="RmlC-like_jellyroll"/>
</dbReference>
<dbReference type="PROSITE" id="PS51063">
    <property type="entry name" value="HTH_CRP_2"/>
    <property type="match status" value="1"/>
</dbReference>
<dbReference type="InterPro" id="IPR036390">
    <property type="entry name" value="WH_DNA-bd_sf"/>
</dbReference>
<dbReference type="SMART" id="SM00100">
    <property type="entry name" value="cNMP"/>
    <property type="match status" value="1"/>
</dbReference>
<sequence>MSLILLIEDHQVIRENTAQLLELAGYTVQTAANGELGVKQALASRPDLVVCDIMMPVLDGYGVLQIFNQHPQLTGVPFIFLTAKTDSADRRRGMALGADDYVSKPFEKADLLSAVSGRLSRFQQLQPEAGASGERLHQLLDEAQHTGSLASLSLDRKAHLIRRRQDIYLEGEESARLYFVQSGRVKTVKTTAGGKELIVGLHGPGEFFGYLPLLQNTPHCDSAIAVDETELLYIPKDDFMALLLRNPEVGRQFVQLLAGQVSGQAELLLALAYNSVRRRVADTLVQLHEQQAGTAAAEVGIQLTRDDMAAMVGTAPESLSRTLNEFRHDGLVELTPNTIRVLEPEKLRQAPW</sequence>
<keyword evidence="10" id="KW-0418">Kinase</keyword>
<evidence type="ECO:0000313" key="10">
    <source>
        <dbReference type="EMBL" id="SET36482.1"/>
    </source>
</evidence>
<evidence type="ECO:0000256" key="3">
    <source>
        <dbReference type="ARBA" id="ARBA00023015"/>
    </source>
</evidence>
<dbReference type="Pfam" id="PF13545">
    <property type="entry name" value="HTH_Crp_2"/>
    <property type="match status" value="1"/>
</dbReference>
<keyword evidence="4" id="KW-0238">DNA-binding</keyword>
<dbReference type="RefSeq" id="WP_092770162.1">
    <property type="nucleotide sequence ID" value="NZ_FOHS01000002.1"/>
</dbReference>
<dbReference type="InterPro" id="IPR000595">
    <property type="entry name" value="cNMP-bd_dom"/>
</dbReference>
<dbReference type="Gene3D" id="1.10.10.10">
    <property type="entry name" value="Winged helix-like DNA-binding domain superfamily/Winged helix DNA-binding domain"/>
    <property type="match status" value="1"/>
</dbReference>
<dbReference type="Proteomes" id="UP000198697">
    <property type="component" value="Unassembled WGS sequence"/>
</dbReference>
<dbReference type="OrthoDB" id="9127033at2"/>
<dbReference type="PROSITE" id="PS50042">
    <property type="entry name" value="CNMP_BINDING_3"/>
    <property type="match status" value="1"/>
</dbReference>
<dbReference type="GO" id="GO:0005829">
    <property type="term" value="C:cytosol"/>
    <property type="evidence" value="ECO:0007669"/>
    <property type="project" value="TreeGrafter"/>
</dbReference>
<dbReference type="GO" id="GO:0032993">
    <property type="term" value="C:protein-DNA complex"/>
    <property type="evidence" value="ECO:0007669"/>
    <property type="project" value="TreeGrafter"/>
</dbReference>
<dbReference type="PANTHER" id="PTHR48111:SF1">
    <property type="entry name" value="TWO-COMPONENT RESPONSE REGULATOR ORR33"/>
    <property type="match status" value="1"/>
</dbReference>
<dbReference type="STRING" id="82805.SAMN04487998_1581"/>
<dbReference type="InterPro" id="IPR011006">
    <property type="entry name" value="CheY-like_superfamily"/>
</dbReference>
<keyword evidence="5" id="KW-0804">Transcription</keyword>
<dbReference type="Pfam" id="PF00072">
    <property type="entry name" value="Response_reg"/>
    <property type="match status" value="1"/>
</dbReference>
<dbReference type="CDD" id="cd00038">
    <property type="entry name" value="CAP_ED"/>
    <property type="match status" value="1"/>
</dbReference>
<accession>A0A1I0DWS7</accession>
<evidence type="ECO:0000313" key="11">
    <source>
        <dbReference type="Proteomes" id="UP000198697"/>
    </source>
</evidence>
<evidence type="ECO:0000256" key="6">
    <source>
        <dbReference type="PROSITE-ProRule" id="PRU00169"/>
    </source>
</evidence>
<feature type="modified residue" description="4-aspartylphosphate" evidence="6">
    <location>
        <position position="52"/>
    </location>
</feature>
<keyword evidence="2" id="KW-0902">Two-component regulatory system</keyword>
<proteinExistence type="predicted"/>
<dbReference type="Pfam" id="PF00027">
    <property type="entry name" value="cNMP_binding"/>
    <property type="match status" value="1"/>
</dbReference>
<dbReference type="InterPro" id="IPR039420">
    <property type="entry name" value="WalR-like"/>
</dbReference>
<dbReference type="GO" id="GO:0000976">
    <property type="term" value="F:transcription cis-regulatory region binding"/>
    <property type="evidence" value="ECO:0007669"/>
    <property type="project" value="TreeGrafter"/>
</dbReference>
<dbReference type="InterPro" id="IPR036388">
    <property type="entry name" value="WH-like_DNA-bd_sf"/>
</dbReference>